<keyword evidence="5" id="KW-0256">Endoplasmic reticulum</keyword>
<dbReference type="PANTHER" id="PTHR13085">
    <property type="entry name" value="MICROSOMAL SIGNAL PEPTIDASE 25 KDA SUBUNIT"/>
    <property type="match status" value="1"/>
</dbReference>
<dbReference type="Proteomes" id="UP000054097">
    <property type="component" value="Unassembled WGS sequence"/>
</dbReference>
<dbReference type="STRING" id="933852.A0A0C2X699"/>
<evidence type="ECO:0000256" key="9">
    <source>
        <dbReference type="SAM" id="MobiDB-lite"/>
    </source>
</evidence>
<evidence type="ECO:0000256" key="3">
    <source>
        <dbReference type="ARBA" id="ARBA00017057"/>
    </source>
</evidence>
<dbReference type="GO" id="GO:0005787">
    <property type="term" value="C:signal peptidase complex"/>
    <property type="evidence" value="ECO:0007669"/>
    <property type="project" value="InterPro"/>
</dbReference>
<protein>
    <recommendedName>
        <fullName evidence="3">Signal peptidase complex subunit 2</fullName>
    </recommendedName>
</protein>
<dbReference type="EMBL" id="KN824320">
    <property type="protein sequence ID" value="KIM24822.1"/>
    <property type="molecule type" value="Genomic_DNA"/>
</dbReference>
<evidence type="ECO:0000256" key="7">
    <source>
        <dbReference type="ARBA" id="ARBA00023136"/>
    </source>
</evidence>
<evidence type="ECO:0000256" key="6">
    <source>
        <dbReference type="ARBA" id="ARBA00022989"/>
    </source>
</evidence>
<dbReference type="Pfam" id="PF06703">
    <property type="entry name" value="SPC25"/>
    <property type="match status" value="1"/>
</dbReference>
<keyword evidence="4 10" id="KW-0812">Transmembrane</keyword>
<evidence type="ECO:0000256" key="2">
    <source>
        <dbReference type="ARBA" id="ARBA00007324"/>
    </source>
</evidence>
<proteinExistence type="inferred from homology"/>
<reference evidence="12" key="2">
    <citation type="submission" date="2015-01" db="EMBL/GenBank/DDBJ databases">
        <title>Evolutionary Origins and Diversification of the Mycorrhizal Mutualists.</title>
        <authorList>
            <consortium name="DOE Joint Genome Institute"/>
            <consortium name="Mycorrhizal Genomics Consortium"/>
            <person name="Kohler A."/>
            <person name="Kuo A."/>
            <person name="Nagy L.G."/>
            <person name="Floudas D."/>
            <person name="Copeland A."/>
            <person name="Barry K.W."/>
            <person name="Cichocki N."/>
            <person name="Veneault-Fourrey C."/>
            <person name="LaButti K."/>
            <person name="Lindquist E.A."/>
            <person name="Lipzen A."/>
            <person name="Lundell T."/>
            <person name="Morin E."/>
            <person name="Murat C."/>
            <person name="Riley R."/>
            <person name="Ohm R."/>
            <person name="Sun H."/>
            <person name="Tunlid A."/>
            <person name="Henrissat B."/>
            <person name="Grigoriev I.V."/>
            <person name="Hibbett D.S."/>
            <person name="Martin F."/>
        </authorList>
    </citation>
    <scope>NUCLEOTIDE SEQUENCE [LARGE SCALE GENOMIC DNA]</scope>
    <source>
        <strain evidence="12">MAFF 305830</strain>
    </source>
</reference>
<comment type="function">
    <text evidence="8">Component of the signal peptidase complex (SPC) which catalyzes the cleavage of N-terminal signal sequences from nascent proteins as they are translocated into the lumen of the endoplasmic reticulum. Enhances the enzymatic activity of SPC and facilitates the interactions between different components of the translocation site.</text>
</comment>
<evidence type="ECO:0000256" key="8">
    <source>
        <dbReference type="ARBA" id="ARBA00045608"/>
    </source>
</evidence>
<evidence type="ECO:0000256" key="5">
    <source>
        <dbReference type="ARBA" id="ARBA00022824"/>
    </source>
</evidence>
<evidence type="ECO:0000256" key="10">
    <source>
        <dbReference type="SAM" id="Phobius"/>
    </source>
</evidence>
<evidence type="ECO:0000256" key="1">
    <source>
        <dbReference type="ARBA" id="ARBA00004477"/>
    </source>
</evidence>
<feature type="transmembrane region" description="Helical" evidence="10">
    <location>
        <begin position="104"/>
        <end position="124"/>
    </location>
</feature>
<evidence type="ECO:0000256" key="4">
    <source>
        <dbReference type="ARBA" id="ARBA00022692"/>
    </source>
</evidence>
<gene>
    <name evidence="11" type="ORF">M408DRAFT_75422</name>
</gene>
<evidence type="ECO:0000313" key="11">
    <source>
        <dbReference type="EMBL" id="KIM24822.1"/>
    </source>
</evidence>
<keyword evidence="6 10" id="KW-1133">Transmembrane helix</keyword>
<dbReference type="AlphaFoldDB" id="A0A0C2X699"/>
<keyword evidence="7 10" id="KW-0472">Membrane</keyword>
<dbReference type="PANTHER" id="PTHR13085:SF0">
    <property type="entry name" value="SIGNAL PEPTIDASE COMPLEX SUBUNIT 2"/>
    <property type="match status" value="1"/>
</dbReference>
<sequence>MAPKRRIAGSPEPATSPLRAPVPPPPLSDSPEEIKVNNYNAAELKVACDDALRRYIARPDTSFRTVNRHTDIKLALGWSSVIIAGLTAAYGYKVEFEKSKPAVWVGVILYVVLSSLYSLYAYFIEGDTIFEGKRKTYAKRVESERIRVDAKSNPPKYSSILSGKATTASAPSYQMSMSYVRLTNSGKTVIHKGKERAEASYATFFDSEGRMDVPKFEAWVAAVMARVMGIRTDNTT</sequence>
<evidence type="ECO:0000313" key="12">
    <source>
        <dbReference type="Proteomes" id="UP000054097"/>
    </source>
</evidence>
<reference evidence="11 12" key="1">
    <citation type="submission" date="2014-04" db="EMBL/GenBank/DDBJ databases">
        <authorList>
            <consortium name="DOE Joint Genome Institute"/>
            <person name="Kuo A."/>
            <person name="Zuccaro A."/>
            <person name="Kohler A."/>
            <person name="Nagy L.G."/>
            <person name="Floudas D."/>
            <person name="Copeland A."/>
            <person name="Barry K.W."/>
            <person name="Cichocki N."/>
            <person name="Veneault-Fourrey C."/>
            <person name="LaButti K."/>
            <person name="Lindquist E.A."/>
            <person name="Lipzen A."/>
            <person name="Lundell T."/>
            <person name="Morin E."/>
            <person name="Murat C."/>
            <person name="Sun H."/>
            <person name="Tunlid A."/>
            <person name="Henrissat B."/>
            <person name="Grigoriev I.V."/>
            <person name="Hibbett D.S."/>
            <person name="Martin F."/>
            <person name="Nordberg H.P."/>
            <person name="Cantor M.N."/>
            <person name="Hua S.X."/>
        </authorList>
    </citation>
    <scope>NUCLEOTIDE SEQUENCE [LARGE SCALE GENOMIC DNA]</scope>
    <source>
        <strain evidence="11 12">MAFF 305830</strain>
    </source>
</reference>
<comment type="similarity">
    <text evidence="2">Belongs to the SPCS2 family.</text>
</comment>
<accession>A0A0C2X699</accession>
<comment type="subcellular location">
    <subcellularLocation>
        <location evidence="1">Endoplasmic reticulum membrane</location>
        <topology evidence="1">Multi-pass membrane protein</topology>
    </subcellularLocation>
</comment>
<keyword evidence="12" id="KW-1185">Reference proteome</keyword>
<dbReference type="GO" id="GO:0006465">
    <property type="term" value="P:signal peptide processing"/>
    <property type="evidence" value="ECO:0007669"/>
    <property type="project" value="InterPro"/>
</dbReference>
<organism evidence="11 12">
    <name type="scientific">Serendipita vermifera MAFF 305830</name>
    <dbReference type="NCBI Taxonomy" id="933852"/>
    <lineage>
        <taxon>Eukaryota</taxon>
        <taxon>Fungi</taxon>
        <taxon>Dikarya</taxon>
        <taxon>Basidiomycota</taxon>
        <taxon>Agaricomycotina</taxon>
        <taxon>Agaricomycetes</taxon>
        <taxon>Sebacinales</taxon>
        <taxon>Serendipitaceae</taxon>
        <taxon>Serendipita</taxon>
    </lineage>
</organism>
<feature type="transmembrane region" description="Helical" evidence="10">
    <location>
        <begin position="74"/>
        <end position="92"/>
    </location>
</feature>
<dbReference type="HOGENOM" id="CLU_080518_1_0_1"/>
<name>A0A0C2X699_SERVB</name>
<dbReference type="GO" id="GO:0045047">
    <property type="term" value="P:protein targeting to ER"/>
    <property type="evidence" value="ECO:0007669"/>
    <property type="project" value="TreeGrafter"/>
</dbReference>
<dbReference type="OrthoDB" id="29558at2759"/>
<feature type="region of interest" description="Disordered" evidence="9">
    <location>
        <begin position="1"/>
        <end position="30"/>
    </location>
</feature>
<dbReference type="InterPro" id="IPR009582">
    <property type="entry name" value="Spc2/SPCS2"/>
</dbReference>